<dbReference type="STRING" id="329726.AM1_6060"/>
<dbReference type="RefSeq" id="WP_012166190.1">
    <property type="nucleotide sequence ID" value="NC_009925.1"/>
</dbReference>
<dbReference type="AlphaFoldDB" id="B0C3Q5"/>
<dbReference type="InterPro" id="IPR002129">
    <property type="entry name" value="PyrdxlP-dep_de-COase"/>
</dbReference>
<dbReference type="NCBIfam" id="NF002748">
    <property type="entry name" value="PRK02769.1"/>
    <property type="match status" value="1"/>
</dbReference>
<evidence type="ECO:0000256" key="1">
    <source>
        <dbReference type="ARBA" id="ARBA00001933"/>
    </source>
</evidence>
<keyword evidence="9" id="KW-1185">Reference proteome</keyword>
<dbReference type="Pfam" id="PF00282">
    <property type="entry name" value="Pyridoxal_deC"/>
    <property type="match status" value="1"/>
</dbReference>
<keyword evidence="4 6" id="KW-0663">Pyridoxal phosphate</keyword>
<dbReference type="Gene3D" id="3.40.640.10">
    <property type="entry name" value="Type I PLP-dependent aspartate aminotransferase-like (Major domain)"/>
    <property type="match status" value="1"/>
</dbReference>
<dbReference type="Gene3D" id="3.30.2130.10">
    <property type="entry name" value="VC0802-like"/>
    <property type="match status" value="1"/>
</dbReference>
<dbReference type="InterPro" id="IPR015424">
    <property type="entry name" value="PyrdxlP-dep_Trfase"/>
</dbReference>
<comment type="cofactor">
    <cofactor evidence="1 6 7">
        <name>pyridoxal 5'-phosphate</name>
        <dbReference type="ChEBI" id="CHEBI:597326"/>
    </cofactor>
</comment>
<evidence type="ECO:0000313" key="9">
    <source>
        <dbReference type="Proteomes" id="UP000000268"/>
    </source>
</evidence>
<dbReference type="Proteomes" id="UP000000268">
    <property type="component" value="Chromosome"/>
</dbReference>
<dbReference type="InterPro" id="IPR015422">
    <property type="entry name" value="PyrdxlP-dep_Trfase_small"/>
</dbReference>
<dbReference type="GO" id="GO:0030170">
    <property type="term" value="F:pyridoxal phosphate binding"/>
    <property type="evidence" value="ECO:0007669"/>
    <property type="project" value="InterPro"/>
</dbReference>
<accession>B0C3Q5</accession>
<dbReference type="PANTHER" id="PTHR46101:SF2">
    <property type="entry name" value="SERINE DECARBOXYLASE"/>
    <property type="match status" value="1"/>
</dbReference>
<dbReference type="PROSITE" id="PS00392">
    <property type="entry name" value="DDC_GAD_HDC_YDC"/>
    <property type="match status" value="1"/>
</dbReference>
<comment type="similarity">
    <text evidence="2 7">Belongs to the group II decarboxylase family.</text>
</comment>
<dbReference type="SUPFAM" id="SSF53383">
    <property type="entry name" value="PLP-dependent transferases"/>
    <property type="match status" value="1"/>
</dbReference>
<dbReference type="PANTHER" id="PTHR46101">
    <property type="match status" value="1"/>
</dbReference>
<dbReference type="GO" id="GO:0004058">
    <property type="term" value="F:aromatic-L-amino-acid decarboxylase activity"/>
    <property type="evidence" value="ECO:0007669"/>
    <property type="project" value="UniProtKB-ARBA"/>
</dbReference>
<evidence type="ECO:0000256" key="2">
    <source>
        <dbReference type="ARBA" id="ARBA00009533"/>
    </source>
</evidence>
<dbReference type="GO" id="GO:0019752">
    <property type="term" value="P:carboxylic acid metabolic process"/>
    <property type="evidence" value="ECO:0007669"/>
    <property type="project" value="InterPro"/>
</dbReference>
<evidence type="ECO:0000256" key="4">
    <source>
        <dbReference type="ARBA" id="ARBA00022898"/>
    </source>
</evidence>
<dbReference type="HOGENOM" id="CLU_489072_0_0_3"/>
<feature type="modified residue" description="N6-(pyridoxal phosphate)lysine" evidence="6">
    <location>
        <position position="239"/>
    </location>
</feature>
<gene>
    <name evidence="8" type="primary">hdc</name>
    <name evidence="8" type="ordered locus">AM1_6060</name>
</gene>
<dbReference type="InterPro" id="IPR015421">
    <property type="entry name" value="PyrdxlP-dep_Trfase_major"/>
</dbReference>
<dbReference type="Gene3D" id="3.90.1150.10">
    <property type="entry name" value="Aspartate Aminotransferase, domain 1"/>
    <property type="match status" value="1"/>
</dbReference>
<evidence type="ECO:0000256" key="7">
    <source>
        <dbReference type="RuleBase" id="RU000382"/>
    </source>
</evidence>
<evidence type="ECO:0000313" key="8">
    <source>
        <dbReference type="EMBL" id="ABW30992.1"/>
    </source>
</evidence>
<keyword evidence="3" id="KW-0210">Decarboxylase</keyword>
<sequence>MKSQWLSKYSLSSADAERLDQFFDDIQKESKLFLGYPCNGIFDYSPLYRFLQFPLNNVGDPFLASNYHLNTHAFECELLEIFQDLTQAPPGSTWGYITNGGTEGNHYGLFLARELMPGGIVYYSQDAHYSIDKILRCLNLDSIMIRSQPDGSMDLDDLRETLRIHRDVPAIVCATIGTTMKGAVDDIAGIQGIFQDLALKRHYLHADAALGGMVLPFIDTAPPWNFADGIDSIAISGHKMIGSPIPCGVVLAKKGNVDRIAQSVEYIGTLDTTLSGSRNGFTPLFLWYAFHTIGVDGFKQIVPNCLKMADYAIAQLNQLDRNAWRHPYSNIVVFDRPSPVVTQRWQLACNGSLTHLIAMPHVVKEQVDQLVADIQSLESPPEPSLTDLPVCETTLGETNEEITLVGSSEEYLLTQISVALASAGISIEDITAVQAAGGSIIQLKVNDRARALQILNEHLDIGRCHGQYRPFNTESATQMLTQADYQTVSQDALLVKLNDKPGALAELMKKCREHAISIRSVRLVWRGQGSALVEIASDQHQTLQSLLVDQVVVQ</sequence>
<protein>
    <submittedName>
        <fullName evidence="8">Histidine decarboxylase</fullName>
    </submittedName>
</protein>
<dbReference type="EMBL" id="CP000828">
    <property type="protein sequence ID" value="ABW30992.1"/>
    <property type="molecule type" value="Genomic_DNA"/>
</dbReference>
<evidence type="ECO:0000256" key="6">
    <source>
        <dbReference type="PIRSR" id="PIRSR602129-50"/>
    </source>
</evidence>
<keyword evidence="5 7" id="KW-0456">Lyase</keyword>
<dbReference type="KEGG" id="amr:AM1_6060"/>
<proteinExistence type="inferred from homology"/>
<dbReference type="OrthoDB" id="9803665at2"/>
<dbReference type="eggNOG" id="COG0076">
    <property type="taxonomic scope" value="Bacteria"/>
</dbReference>
<organism evidence="8 9">
    <name type="scientific">Acaryochloris marina (strain MBIC 11017)</name>
    <dbReference type="NCBI Taxonomy" id="329726"/>
    <lineage>
        <taxon>Bacteria</taxon>
        <taxon>Bacillati</taxon>
        <taxon>Cyanobacteriota</taxon>
        <taxon>Cyanophyceae</taxon>
        <taxon>Acaryochloridales</taxon>
        <taxon>Acaryochloridaceae</taxon>
        <taxon>Acaryochloris</taxon>
    </lineage>
</organism>
<evidence type="ECO:0000256" key="5">
    <source>
        <dbReference type="ARBA" id="ARBA00023239"/>
    </source>
</evidence>
<reference evidence="8 9" key="1">
    <citation type="journal article" date="2008" name="Proc. Natl. Acad. Sci. U.S.A.">
        <title>Niche adaptation and genome expansion in the chlorophyll d-producing cyanobacterium Acaryochloris marina.</title>
        <authorList>
            <person name="Swingley W.D."/>
            <person name="Chen M."/>
            <person name="Cheung P.C."/>
            <person name="Conrad A.L."/>
            <person name="Dejesa L.C."/>
            <person name="Hao J."/>
            <person name="Honchak B.M."/>
            <person name="Karbach L.E."/>
            <person name="Kurdoglu A."/>
            <person name="Lahiri S."/>
            <person name="Mastrian S.D."/>
            <person name="Miyashita H."/>
            <person name="Page L."/>
            <person name="Ramakrishna P."/>
            <person name="Satoh S."/>
            <person name="Sattley W.M."/>
            <person name="Shimada Y."/>
            <person name="Taylor H.L."/>
            <person name="Tomo T."/>
            <person name="Tsuchiya T."/>
            <person name="Wang Z.T."/>
            <person name="Raymond J."/>
            <person name="Mimuro M."/>
            <person name="Blankenship R.E."/>
            <person name="Touchman J.W."/>
        </authorList>
    </citation>
    <scope>NUCLEOTIDE SEQUENCE [LARGE SCALE GENOMIC DNA]</scope>
    <source>
        <strain evidence="9">MBIC 11017</strain>
    </source>
</reference>
<dbReference type="InterPro" id="IPR021115">
    <property type="entry name" value="Pyridoxal-P_BS"/>
</dbReference>
<name>B0C3Q5_ACAM1</name>
<evidence type="ECO:0000256" key="3">
    <source>
        <dbReference type="ARBA" id="ARBA00022793"/>
    </source>
</evidence>
<dbReference type="InterPro" id="IPR051151">
    <property type="entry name" value="Group_II_Decarboxylase"/>
</dbReference>